<evidence type="ECO:0000259" key="1">
    <source>
        <dbReference type="Pfam" id="PF04230"/>
    </source>
</evidence>
<dbReference type="AlphaFoldDB" id="A0A372LHQ7"/>
<proteinExistence type="predicted"/>
<reference evidence="2 3" key="1">
    <citation type="submission" date="2018-08" db="EMBL/GenBank/DDBJ databases">
        <title>Bacillus chawlae sp. nov., Bacillus glennii sp. nov., and Bacillus saganii sp. nov. Isolated from the Vehicle Assembly Building at Kennedy Space Center where the Viking Spacecraft were Assembled.</title>
        <authorList>
            <person name="Seuylemezian A."/>
            <person name="Vaishampayan P."/>
        </authorList>
    </citation>
    <scope>NUCLEOTIDE SEQUENCE [LARGE SCALE GENOMIC DNA]</scope>
    <source>
        <strain evidence="2 3">V44-8</strain>
    </source>
</reference>
<name>A0A372LHQ7_9BACI</name>
<comment type="caution">
    <text evidence="2">The sequence shown here is derived from an EMBL/GenBank/DDBJ whole genome shotgun (WGS) entry which is preliminary data.</text>
</comment>
<gene>
    <name evidence="2" type="ORF">D0466_08110</name>
</gene>
<dbReference type="PANTHER" id="PTHR36836">
    <property type="entry name" value="COLANIC ACID BIOSYNTHESIS PROTEIN WCAK"/>
    <property type="match status" value="1"/>
</dbReference>
<dbReference type="EMBL" id="QVTD01000003">
    <property type="protein sequence ID" value="RFU65821.1"/>
    <property type="molecule type" value="Genomic_DNA"/>
</dbReference>
<dbReference type="InterPro" id="IPR007345">
    <property type="entry name" value="Polysacch_pyruvyl_Trfase"/>
</dbReference>
<keyword evidence="2" id="KW-0808">Transferase</keyword>
<feature type="domain" description="Polysaccharide pyruvyl transferase" evidence="1">
    <location>
        <begin position="13"/>
        <end position="300"/>
    </location>
</feature>
<dbReference type="GO" id="GO:0016740">
    <property type="term" value="F:transferase activity"/>
    <property type="evidence" value="ECO:0007669"/>
    <property type="project" value="UniProtKB-KW"/>
</dbReference>
<dbReference type="PANTHER" id="PTHR36836:SF1">
    <property type="entry name" value="COLANIC ACID BIOSYNTHESIS PROTEIN WCAK"/>
    <property type="match status" value="1"/>
</dbReference>
<accession>A0A372LHQ7</accession>
<organism evidence="2 3">
    <name type="scientific">Peribacillus glennii</name>
    <dbReference type="NCBI Taxonomy" id="2303991"/>
    <lineage>
        <taxon>Bacteria</taxon>
        <taxon>Bacillati</taxon>
        <taxon>Bacillota</taxon>
        <taxon>Bacilli</taxon>
        <taxon>Bacillales</taxon>
        <taxon>Bacillaceae</taxon>
        <taxon>Peribacillus</taxon>
    </lineage>
</organism>
<dbReference type="Pfam" id="PF04230">
    <property type="entry name" value="PS_pyruv_trans"/>
    <property type="match status" value="1"/>
</dbReference>
<protein>
    <submittedName>
        <fullName evidence="2">Polysaccharide pyruvyl transferase family protein</fullName>
    </submittedName>
</protein>
<dbReference type="RefSeq" id="WP_117321992.1">
    <property type="nucleotide sequence ID" value="NZ_QVTD01000003.1"/>
</dbReference>
<evidence type="ECO:0000313" key="2">
    <source>
        <dbReference type="EMBL" id="RFU65821.1"/>
    </source>
</evidence>
<sequence>MKKVMVYAYTTFNLGDDLFIKVLCERYPNTKFYLYAPKEYKTLFKEKNNVTIVPRDSFMIRGINFALKAFKTKAFFRRLAAQSCDMGVYIGGSLFIQGEKWREALQNVRNMRVGNKPFFLLGANFGPFQDRDFYLEYKELFKDYTDICFREKYSYDQFNDLPNVRMASDILFQMRREGINQEKNNHIVMSVIKPSRKNLANYDEVYYKKMKDIAVYFIERGYEVTLMSFCELEGDKEAVETIVDRIPDQYVTMVNKHFYKWNIEETLEIIAKSSFGVATRFHAMILGWVYNKPVFPIVYSDKMTNVMNDVGFKGNYTDFSSIDSLKAEDVFKSMETNVIDVSNQAINAEKHFEVLDNYLS</sequence>
<dbReference type="OrthoDB" id="3188137at2"/>
<keyword evidence="3" id="KW-1185">Reference proteome</keyword>
<dbReference type="Proteomes" id="UP000262939">
    <property type="component" value="Unassembled WGS sequence"/>
</dbReference>
<evidence type="ECO:0000313" key="3">
    <source>
        <dbReference type="Proteomes" id="UP000262939"/>
    </source>
</evidence>